<gene>
    <name evidence="4" type="ORF">H8704_10635</name>
</gene>
<evidence type="ECO:0000256" key="2">
    <source>
        <dbReference type="SAM" id="Phobius"/>
    </source>
</evidence>
<feature type="transmembrane region" description="Helical" evidence="2">
    <location>
        <begin position="453"/>
        <end position="471"/>
    </location>
</feature>
<dbReference type="PANTHER" id="PTHR30046">
    <property type="entry name" value="FLAGELLAR M-RING PROTEIN"/>
    <property type="match status" value="1"/>
</dbReference>
<comment type="caution">
    <text evidence="4">The sequence shown here is derived from an EMBL/GenBank/DDBJ whole genome shotgun (WGS) entry which is preliminary data.</text>
</comment>
<evidence type="ECO:0000313" key="4">
    <source>
        <dbReference type="EMBL" id="MBC8563077.1"/>
    </source>
</evidence>
<keyword evidence="5" id="KW-1185">Reference proteome</keyword>
<dbReference type="EMBL" id="JACRSX010000015">
    <property type="protein sequence ID" value="MBC8563077.1"/>
    <property type="molecule type" value="Genomic_DNA"/>
</dbReference>
<feature type="transmembrane region" description="Helical" evidence="2">
    <location>
        <begin position="26"/>
        <end position="45"/>
    </location>
</feature>
<reference evidence="4 5" key="1">
    <citation type="submission" date="2020-08" db="EMBL/GenBank/DDBJ databases">
        <title>Genome public.</title>
        <authorList>
            <person name="Liu C."/>
            <person name="Sun Q."/>
        </authorList>
    </citation>
    <scope>NUCLEOTIDE SEQUENCE [LARGE SCALE GENOMIC DNA]</scope>
    <source>
        <strain evidence="4 5">NSJ-37</strain>
    </source>
</reference>
<evidence type="ECO:0000259" key="3">
    <source>
        <dbReference type="Pfam" id="PF01514"/>
    </source>
</evidence>
<keyword evidence="2" id="KW-0472">Membrane</keyword>
<feature type="domain" description="Flagellar M-ring N-terminal" evidence="3">
    <location>
        <begin position="55"/>
        <end position="221"/>
    </location>
</feature>
<protein>
    <recommendedName>
        <fullName evidence="3">Flagellar M-ring N-terminal domain-containing protein</fullName>
    </recommendedName>
</protein>
<feature type="region of interest" description="Disordered" evidence="1">
    <location>
        <begin position="298"/>
        <end position="340"/>
    </location>
</feature>
<dbReference type="PANTHER" id="PTHR30046:SF0">
    <property type="entry name" value="FLAGELLAR M-RING PROTEIN"/>
    <property type="match status" value="1"/>
</dbReference>
<dbReference type="Pfam" id="PF01514">
    <property type="entry name" value="YscJ_FliF"/>
    <property type="match status" value="1"/>
</dbReference>
<keyword evidence="2" id="KW-0812">Transmembrane</keyword>
<evidence type="ECO:0000313" key="5">
    <source>
        <dbReference type="Proteomes" id="UP000606193"/>
    </source>
</evidence>
<keyword evidence="2" id="KW-1133">Transmembrane helix</keyword>
<dbReference type="InterPro" id="IPR043427">
    <property type="entry name" value="YscJ/FliF"/>
</dbReference>
<dbReference type="RefSeq" id="WP_022463892.1">
    <property type="nucleotide sequence ID" value="NZ_JACRSX010000015.1"/>
</dbReference>
<proteinExistence type="predicted"/>
<sequence>MKERVQEIPAKVVEFWNRYTSRQKTIIIAVICVVLVLIGVMAYLVSRPTWTRFQQFSNLDDASSMVKALDDEGIANKSSKDGLTLYVHDQDMTKAFYCMSDNNLTDKGYTWDDAFNNSISTTESEKNQKRVLALQSELKASMVQYSFIDDAKVFIDVPESTYSILDEENVTSVTAMVDVNQKNEKQLTSDAAQNLAYWLANAVGTDVDHVIINDYDGNCLYNGFTSDGLGGDLTGGSTEYCERLRNTIASNLVDLLVRCGYDDVQVGTQGIQFNMNKVETLTKKYSVADGRDYGYPTNYVHSTNEGSSGTVSGVPGTDSNDNDETDYVINDGNSNSSSQEYEKLTGLLTDETIENIKQEKPAIQLDQSSLGIVVTKYTVYDEAQLEKDGTLDNMTFDEFMAQNNQTTTFNVPNTEIQLLSSASGVAAGSITVVGYNVPKFVQKTTKSRSISDYLMIILAVLIIALLIFVVVRGTAPVAVADEEPELSVEQLLATTKENQSLEDIEFSDKSETRKMIEKFVDENPEAVAQLLRNWISDDWE</sequence>
<name>A0ABR7N4S6_9FIRM</name>
<organism evidence="4 5">
    <name type="scientific">Jutongia huaianensis</name>
    <dbReference type="NCBI Taxonomy" id="2763668"/>
    <lineage>
        <taxon>Bacteria</taxon>
        <taxon>Bacillati</taxon>
        <taxon>Bacillota</taxon>
        <taxon>Clostridia</taxon>
        <taxon>Lachnospirales</taxon>
        <taxon>Lachnospiraceae</taxon>
        <taxon>Jutongia</taxon>
    </lineage>
</organism>
<accession>A0ABR7N4S6</accession>
<dbReference type="Proteomes" id="UP000606193">
    <property type="component" value="Unassembled WGS sequence"/>
</dbReference>
<evidence type="ECO:0000256" key="1">
    <source>
        <dbReference type="SAM" id="MobiDB-lite"/>
    </source>
</evidence>
<feature type="compositionally biased region" description="Low complexity" evidence="1">
    <location>
        <begin position="306"/>
        <end position="319"/>
    </location>
</feature>
<dbReference type="InterPro" id="IPR006182">
    <property type="entry name" value="FliF_N_dom"/>
</dbReference>